<organism evidence="1">
    <name type="scientific">marine sediment metagenome</name>
    <dbReference type="NCBI Taxonomy" id="412755"/>
    <lineage>
        <taxon>unclassified sequences</taxon>
        <taxon>metagenomes</taxon>
        <taxon>ecological metagenomes</taxon>
    </lineage>
</organism>
<dbReference type="EMBL" id="LAZR01002714">
    <property type="protein sequence ID" value="KKN26494.1"/>
    <property type="molecule type" value="Genomic_DNA"/>
</dbReference>
<dbReference type="Gene3D" id="1.20.272.50">
    <property type="entry name" value="Bacteriophage clamp loader A subunit, A' domain"/>
    <property type="match status" value="1"/>
</dbReference>
<dbReference type="Pfam" id="PF16790">
    <property type="entry name" value="Phage_clamp_A"/>
    <property type="match status" value="1"/>
</dbReference>
<proteinExistence type="predicted"/>
<accession>A0A0F9P8S1</accession>
<dbReference type="GO" id="GO:0006260">
    <property type="term" value="P:DNA replication"/>
    <property type="evidence" value="ECO:0007669"/>
    <property type="project" value="InterPro"/>
</dbReference>
<reference evidence="1" key="1">
    <citation type="journal article" date="2015" name="Nature">
        <title>Complex archaea that bridge the gap between prokaryotes and eukaryotes.</title>
        <authorList>
            <person name="Spang A."/>
            <person name="Saw J.H."/>
            <person name="Jorgensen S.L."/>
            <person name="Zaremba-Niedzwiedzka K."/>
            <person name="Martijn J."/>
            <person name="Lind A.E."/>
            <person name="van Eijk R."/>
            <person name="Schleper C."/>
            <person name="Guy L."/>
            <person name="Ettema T.J."/>
        </authorList>
    </citation>
    <scope>NUCLEOTIDE SEQUENCE</scope>
</reference>
<dbReference type="InterPro" id="IPR031868">
    <property type="entry name" value="Phage_clamp_gp62"/>
</dbReference>
<comment type="caution">
    <text evidence="1">The sequence shown here is derived from an EMBL/GenBank/DDBJ whole genome shotgun (WGS) entry which is preliminary data.</text>
</comment>
<gene>
    <name evidence="1" type="ORF">LCGC14_0874100</name>
</gene>
<dbReference type="GO" id="GO:0003677">
    <property type="term" value="F:DNA binding"/>
    <property type="evidence" value="ECO:0007669"/>
    <property type="project" value="InterPro"/>
</dbReference>
<protein>
    <submittedName>
        <fullName evidence="1">Uncharacterized protein</fullName>
    </submittedName>
</protein>
<name>A0A0F9P8S1_9ZZZZ</name>
<dbReference type="AlphaFoldDB" id="A0A0F9P8S1"/>
<sequence>MKRKSLFNHLNAIYTDQSADYYDELSVEDRKTYSIYMINRLVSMNIDFVEIVNAFQKYWEIVKNRESYLFYSQCLPLGKQWNKYIKPKVEPKHEEWVVRLIAFHFEVSQLEATDYIDLFMATPEGKARLKEILEMYGTEPRKIKKVVR</sequence>
<evidence type="ECO:0000313" key="1">
    <source>
        <dbReference type="EMBL" id="KKN26494.1"/>
    </source>
</evidence>